<gene>
    <name evidence="1" type="ORF">ASZ90_005006</name>
</gene>
<organism evidence="1">
    <name type="scientific">hydrocarbon metagenome</name>
    <dbReference type="NCBI Taxonomy" id="938273"/>
    <lineage>
        <taxon>unclassified sequences</taxon>
        <taxon>metagenomes</taxon>
        <taxon>ecological metagenomes</taxon>
    </lineage>
</organism>
<dbReference type="PANTHER" id="PTHR35145:SF1">
    <property type="entry name" value="CYTOPLASMIC PROTEIN"/>
    <property type="match status" value="1"/>
</dbReference>
<reference evidence="1" key="1">
    <citation type="journal article" date="2015" name="Proc. Natl. Acad. Sci. U.S.A.">
        <title>Networks of energetic and metabolic interactions define dynamics in microbial communities.</title>
        <authorList>
            <person name="Embree M."/>
            <person name="Liu J.K."/>
            <person name="Al-Bassam M.M."/>
            <person name="Zengler K."/>
        </authorList>
    </citation>
    <scope>NUCLEOTIDE SEQUENCE</scope>
</reference>
<accession>A0A0W8FWS0</accession>
<dbReference type="PANTHER" id="PTHR35145">
    <property type="entry name" value="CYTOPLASMIC PROTEIN-RELATED"/>
    <property type="match status" value="1"/>
</dbReference>
<sequence length="48" mass="5643">MNKQHWNTVDLTGTLNDNLIKELIDHSYTLVVNKLTKKVKEKINSLYK</sequence>
<evidence type="ECO:0000313" key="1">
    <source>
        <dbReference type="EMBL" id="KUG25166.1"/>
    </source>
</evidence>
<name>A0A0W8FWS0_9ZZZZ</name>
<proteinExistence type="predicted"/>
<protein>
    <submittedName>
        <fullName evidence="1">Uncharacterized protein</fullName>
    </submittedName>
</protein>
<dbReference type="InterPro" id="IPR007351">
    <property type="entry name" value="YjbR"/>
</dbReference>
<dbReference type="Gene3D" id="3.90.1150.30">
    <property type="match status" value="1"/>
</dbReference>
<dbReference type="SUPFAM" id="SSF142906">
    <property type="entry name" value="YjbR-like"/>
    <property type="match status" value="1"/>
</dbReference>
<dbReference type="AlphaFoldDB" id="A0A0W8FWS0"/>
<dbReference type="EMBL" id="LNQE01000754">
    <property type="protein sequence ID" value="KUG25166.1"/>
    <property type="molecule type" value="Genomic_DNA"/>
</dbReference>
<comment type="caution">
    <text evidence="1">The sequence shown here is derived from an EMBL/GenBank/DDBJ whole genome shotgun (WGS) entry which is preliminary data.</text>
</comment>
<dbReference type="InterPro" id="IPR038056">
    <property type="entry name" value="YjbR-like_sf"/>
</dbReference>